<evidence type="ECO:0000256" key="7">
    <source>
        <dbReference type="SAM" id="MobiDB-lite"/>
    </source>
</evidence>
<evidence type="ECO:0000256" key="5">
    <source>
        <dbReference type="ARBA" id="ARBA00022747"/>
    </source>
</evidence>
<evidence type="ECO:0000256" key="2">
    <source>
        <dbReference type="ARBA" id="ARBA00022603"/>
    </source>
</evidence>
<dbReference type="GO" id="GO:0009307">
    <property type="term" value="P:DNA restriction-modification system"/>
    <property type="evidence" value="ECO:0007669"/>
    <property type="project" value="UniProtKB-KW"/>
</dbReference>
<dbReference type="InterPro" id="IPR029063">
    <property type="entry name" value="SAM-dependent_MTases_sf"/>
</dbReference>
<organism evidence="9 10">
    <name type="scientific">Halobellus clavatus</name>
    <dbReference type="NCBI Taxonomy" id="660517"/>
    <lineage>
        <taxon>Archaea</taxon>
        <taxon>Methanobacteriati</taxon>
        <taxon>Methanobacteriota</taxon>
        <taxon>Stenosarchaea group</taxon>
        <taxon>Halobacteria</taxon>
        <taxon>Halobacteriales</taxon>
        <taxon>Haloferacaceae</taxon>
        <taxon>Halobellus</taxon>
    </lineage>
</organism>
<reference evidence="10" key="1">
    <citation type="submission" date="2016-10" db="EMBL/GenBank/DDBJ databases">
        <authorList>
            <person name="Varghese N."/>
            <person name="Submissions S."/>
        </authorList>
    </citation>
    <scope>NUCLEOTIDE SEQUENCE [LARGE SCALE GENOMIC DNA]</scope>
    <source>
        <strain evidence="10">CGMCC 1.10118</strain>
    </source>
</reference>
<feature type="domain" description="DNA methylase adenine-specific" evidence="8">
    <location>
        <begin position="99"/>
        <end position="222"/>
    </location>
</feature>
<dbReference type="Proteomes" id="UP000199170">
    <property type="component" value="Unassembled WGS sequence"/>
</dbReference>
<dbReference type="Gene3D" id="3.40.50.150">
    <property type="entry name" value="Vaccinia Virus protein VP39"/>
    <property type="match status" value="1"/>
</dbReference>
<comment type="catalytic activity">
    <reaction evidence="6">
        <text>a 2'-deoxyadenosine in DNA + S-adenosyl-L-methionine = an N(6)-methyl-2'-deoxyadenosine in DNA + S-adenosyl-L-homocysteine + H(+)</text>
        <dbReference type="Rhea" id="RHEA:15197"/>
        <dbReference type="Rhea" id="RHEA-COMP:12418"/>
        <dbReference type="Rhea" id="RHEA-COMP:12419"/>
        <dbReference type="ChEBI" id="CHEBI:15378"/>
        <dbReference type="ChEBI" id="CHEBI:57856"/>
        <dbReference type="ChEBI" id="CHEBI:59789"/>
        <dbReference type="ChEBI" id="CHEBI:90615"/>
        <dbReference type="ChEBI" id="CHEBI:90616"/>
        <dbReference type="EC" id="2.1.1.72"/>
    </reaction>
</comment>
<evidence type="ECO:0000259" key="8">
    <source>
        <dbReference type="Pfam" id="PF02384"/>
    </source>
</evidence>
<dbReference type="OrthoDB" id="298189at2157"/>
<dbReference type="EMBL" id="FNPB01000011">
    <property type="protein sequence ID" value="SDY32043.1"/>
    <property type="molecule type" value="Genomic_DNA"/>
</dbReference>
<keyword evidence="5" id="KW-0680">Restriction system</keyword>
<dbReference type="InterPro" id="IPR003356">
    <property type="entry name" value="DNA_methylase_A-5"/>
</dbReference>
<dbReference type="GO" id="GO:0009007">
    <property type="term" value="F:site-specific DNA-methyltransferase (adenine-specific) activity"/>
    <property type="evidence" value="ECO:0007669"/>
    <property type="project" value="UniProtKB-EC"/>
</dbReference>
<sequence>MASITDPSTYEPITENLDEVHKKTGFRTYDVFTNWLNFTVTALSRNDDDYLDLVHDLTDRLHDDDDLIRDVLETYGTALGALVNTMEETTVPGYPHTAELLGGIYEHYGANSDAFGQHFTPQNVAIAKAQMLFSAPEGIRDATQKDPITISDPACGSGRFPFHAVQQLRHISPNTPTVVVARDIDKTCAHMAVINFALHAIPAYVVHGNSLTYETWHVWRINHPTRILTDSTANGVITELDPDNVPIKTDFEEADGSAQDDTNNDSDLSEGNVEDAVTIDDPDTIENVTLDAFSE</sequence>
<keyword evidence="4" id="KW-0949">S-adenosyl-L-methionine</keyword>
<dbReference type="GO" id="GO:0003677">
    <property type="term" value="F:DNA binding"/>
    <property type="evidence" value="ECO:0007669"/>
    <property type="project" value="InterPro"/>
</dbReference>
<evidence type="ECO:0000256" key="3">
    <source>
        <dbReference type="ARBA" id="ARBA00022679"/>
    </source>
</evidence>
<keyword evidence="3" id="KW-0808">Transferase</keyword>
<keyword evidence="10" id="KW-1185">Reference proteome</keyword>
<dbReference type="Pfam" id="PF02384">
    <property type="entry name" value="N6_Mtase"/>
    <property type="match status" value="1"/>
</dbReference>
<keyword evidence="2 9" id="KW-0489">Methyltransferase</keyword>
<dbReference type="EC" id="2.1.1.72" evidence="1"/>
<evidence type="ECO:0000313" key="10">
    <source>
        <dbReference type="Proteomes" id="UP000199170"/>
    </source>
</evidence>
<evidence type="ECO:0000256" key="4">
    <source>
        <dbReference type="ARBA" id="ARBA00022691"/>
    </source>
</evidence>
<dbReference type="AlphaFoldDB" id="A0A1H3IWA6"/>
<dbReference type="GO" id="GO:0032259">
    <property type="term" value="P:methylation"/>
    <property type="evidence" value="ECO:0007669"/>
    <property type="project" value="UniProtKB-KW"/>
</dbReference>
<evidence type="ECO:0000256" key="1">
    <source>
        <dbReference type="ARBA" id="ARBA00011900"/>
    </source>
</evidence>
<proteinExistence type="predicted"/>
<name>A0A1H3IWA6_9EURY</name>
<accession>A0A1H3IWA6</accession>
<dbReference type="PANTHER" id="PTHR42933:SF1">
    <property type="entry name" value="SITE-SPECIFIC DNA-METHYLTRANSFERASE (ADENINE-SPECIFIC)"/>
    <property type="match status" value="1"/>
</dbReference>
<dbReference type="RefSeq" id="WP_089768515.1">
    <property type="nucleotide sequence ID" value="NZ_FNPB01000011.1"/>
</dbReference>
<dbReference type="GO" id="GO:0008170">
    <property type="term" value="F:N-methyltransferase activity"/>
    <property type="evidence" value="ECO:0007669"/>
    <property type="project" value="InterPro"/>
</dbReference>
<dbReference type="PANTHER" id="PTHR42933">
    <property type="entry name" value="SLR6095 PROTEIN"/>
    <property type="match status" value="1"/>
</dbReference>
<evidence type="ECO:0000256" key="6">
    <source>
        <dbReference type="ARBA" id="ARBA00047942"/>
    </source>
</evidence>
<feature type="region of interest" description="Disordered" evidence="7">
    <location>
        <begin position="241"/>
        <end position="281"/>
    </location>
</feature>
<gene>
    <name evidence="9" type="ORF">SAMN04487946_11136</name>
</gene>
<protein>
    <recommendedName>
        <fullName evidence="1">site-specific DNA-methyltransferase (adenine-specific)</fullName>
        <ecNumber evidence="1">2.1.1.72</ecNumber>
    </recommendedName>
</protein>
<evidence type="ECO:0000313" key="9">
    <source>
        <dbReference type="EMBL" id="SDY32043.1"/>
    </source>
</evidence>
<dbReference type="SUPFAM" id="SSF53335">
    <property type="entry name" value="S-adenosyl-L-methionine-dependent methyltransferases"/>
    <property type="match status" value="1"/>
</dbReference>
<dbReference type="InterPro" id="IPR051537">
    <property type="entry name" value="DNA_Adenine_Mtase"/>
</dbReference>
<dbReference type="STRING" id="660517.SAMN04487946_11136"/>